<name>A0A533Q5L8_9BACT</name>
<keyword evidence="1" id="KW-0472">Membrane</keyword>
<proteinExistence type="predicted"/>
<gene>
    <name evidence="2" type="ORF">JETT_3904</name>
</gene>
<protein>
    <submittedName>
        <fullName evidence="2">Uncharacterized protein</fullName>
    </submittedName>
</protein>
<keyword evidence="1" id="KW-0812">Transmembrane</keyword>
<reference evidence="2 3" key="1">
    <citation type="submission" date="2019-04" db="EMBL/GenBank/DDBJ databases">
        <title>Genome of a novel bacterium Candidatus Jettenia ecosi reconstructed from metagenome of an anammox bioreactor.</title>
        <authorList>
            <person name="Mardanov A.V."/>
            <person name="Beletsky A.V."/>
            <person name="Ravin N.V."/>
            <person name="Botchkova E.A."/>
            <person name="Litti Y.V."/>
            <person name="Nozhevnikova A.N."/>
        </authorList>
    </citation>
    <scope>NUCLEOTIDE SEQUENCE [LARGE SCALE GENOMIC DNA]</scope>
    <source>
        <strain evidence="2">J2</strain>
    </source>
</reference>
<evidence type="ECO:0000256" key="1">
    <source>
        <dbReference type="SAM" id="Phobius"/>
    </source>
</evidence>
<evidence type="ECO:0000313" key="3">
    <source>
        <dbReference type="Proteomes" id="UP000319783"/>
    </source>
</evidence>
<dbReference type="Proteomes" id="UP000319783">
    <property type="component" value="Unassembled WGS sequence"/>
</dbReference>
<accession>A0A533Q5L8</accession>
<keyword evidence="1" id="KW-1133">Transmembrane helix</keyword>
<dbReference type="EMBL" id="SULG01000187">
    <property type="protein sequence ID" value="TLD39833.1"/>
    <property type="molecule type" value="Genomic_DNA"/>
</dbReference>
<dbReference type="AlphaFoldDB" id="A0A533Q5L8"/>
<comment type="caution">
    <text evidence="2">The sequence shown here is derived from an EMBL/GenBank/DDBJ whole genome shotgun (WGS) entry which is preliminary data.</text>
</comment>
<feature type="transmembrane region" description="Helical" evidence="1">
    <location>
        <begin position="20"/>
        <end position="38"/>
    </location>
</feature>
<organism evidence="2 3">
    <name type="scientific">Candidatus Jettenia ecosi</name>
    <dbReference type="NCBI Taxonomy" id="2494326"/>
    <lineage>
        <taxon>Bacteria</taxon>
        <taxon>Pseudomonadati</taxon>
        <taxon>Planctomycetota</taxon>
        <taxon>Candidatus Brocadiia</taxon>
        <taxon>Candidatus Brocadiales</taxon>
        <taxon>Candidatus Brocadiaceae</taxon>
        <taxon>Candidatus Jettenia</taxon>
    </lineage>
</organism>
<sequence length="63" mass="7246">MIIRAGAERYLLLFSKRFSCIFCMHINTTIGYFFYVIAGKSFMSNLYACKNMHVVGKSMHILG</sequence>
<evidence type="ECO:0000313" key="2">
    <source>
        <dbReference type="EMBL" id="TLD39833.1"/>
    </source>
</evidence>